<feature type="transmembrane region" description="Helical" evidence="6">
    <location>
        <begin position="197"/>
        <end position="216"/>
    </location>
</feature>
<name>A0A369UUT3_9GAMM</name>
<evidence type="ECO:0000259" key="7">
    <source>
        <dbReference type="Pfam" id="PF05231"/>
    </source>
</evidence>
<dbReference type="AlphaFoldDB" id="A0A369UUT3"/>
<comment type="subcellular location">
    <subcellularLocation>
        <location evidence="1">Cell membrane</location>
        <topology evidence="1">Multi-pass membrane protein</topology>
    </subcellularLocation>
</comment>
<keyword evidence="9" id="KW-1185">Reference proteome</keyword>
<evidence type="ECO:0000256" key="6">
    <source>
        <dbReference type="SAM" id="Phobius"/>
    </source>
</evidence>
<feature type="transmembrane region" description="Helical" evidence="6">
    <location>
        <begin position="247"/>
        <end position="265"/>
    </location>
</feature>
<proteinExistence type="predicted"/>
<comment type="caution">
    <text evidence="8">The sequence shown here is derived from an EMBL/GenBank/DDBJ whole genome shotgun (WGS) entry which is preliminary data.</text>
</comment>
<evidence type="ECO:0000313" key="8">
    <source>
        <dbReference type="EMBL" id="RDD83488.1"/>
    </source>
</evidence>
<feature type="transmembrane region" description="Helical" evidence="6">
    <location>
        <begin position="111"/>
        <end position="136"/>
    </location>
</feature>
<accession>A0A369UUT3</accession>
<feature type="transmembrane region" description="Helical" evidence="6">
    <location>
        <begin position="222"/>
        <end position="240"/>
    </location>
</feature>
<evidence type="ECO:0000256" key="5">
    <source>
        <dbReference type="ARBA" id="ARBA00023136"/>
    </source>
</evidence>
<organism evidence="8 9">
    <name type="scientific">Dyella tabacisoli</name>
    <dbReference type="NCBI Taxonomy" id="2282381"/>
    <lineage>
        <taxon>Bacteria</taxon>
        <taxon>Pseudomonadati</taxon>
        <taxon>Pseudomonadota</taxon>
        <taxon>Gammaproteobacteria</taxon>
        <taxon>Lysobacterales</taxon>
        <taxon>Rhodanobacteraceae</taxon>
        <taxon>Dyella</taxon>
    </lineage>
</organism>
<dbReference type="Pfam" id="PF05231">
    <property type="entry name" value="MASE1"/>
    <property type="match status" value="1"/>
</dbReference>
<feature type="transmembrane region" description="Helical" evidence="6">
    <location>
        <begin position="76"/>
        <end position="99"/>
    </location>
</feature>
<sequence length="534" mass="58802">MRIGNRTGVWLCHIAMAAVYAFAYIVLRNVSFSHWSLIAGLRLGCLLLLPRRYWAALVVGEIIPLVYFNLQCLQQFGAAWTLTASVPPILLAMPFVVWLRDHLPGPRRSTAQHMLGLLLCVLGTSILTAVIDAGVYSLVPSTSGEAKVPLEEAASQYFLGTYLGILVIVPLALIAFDATLHGIKGGLIKVISPSAHVVGESLLLLLLMAATSAGALAANSEFWRDLAQIVLFVPVVFFALRRGWRGAAFAGAVASCCIVWLMPAHSDRATLLAQTAMALALTTLLMLGARTTVMRLSLHEGWHNLRIARQELFLNELRVRRNAQDVEAAREKLNLTHGQMLHRLRGYLPGSEELGYREQLLSAQRDLHTVAGRLSPVEWGRVGHPNALWEGPITQTLRDFGVTYEVEPGGQMSLLAPDIRVALYRLACEIVTYVLCEAPTERLVLRTFTRSERGIWSVDLDIEGAGDPVEPLDRTNVLARLGSAGLSEEEMRNRVRLYKGSLAIERLRAGTIRVRAQLQDTSDPSLDWVFGEVV</sequence>
<feature type="transmembrane region" description="Helical" evidence="6">
    <location>
        <begin position="271"/>
        <end position="289"/>
    </location>
</feature>
<keyword evidence="2" id="KW-1003">Cell membrane</keyword>
<dbReference type="InterPro" id="IPR007895">
    <property type="entry name" value="MASE1"/>
</dbReference>
<dbReference type="OrthoDB" id="5929525at2"/>
<feature type="domain" description="MASE1" evidence="7">
    <location>
        <begin position="14"/>
        <end position="290"/>
    </location>
</feature>
<evidence type="ECO:0000256" key="2">
    <source>
        <dbReference type="ARBA" id="ARBA00022475"/>
    </source>
</evidence>
<dbReference type="EMBL" id="QQAH01000001">
    <property type="protein sequence ID" value="RDD83488.1"/>
    <property type="molecule type" value="Genomic_DNA"/>
</dbReference>
<keyword evidence="3 6" id="KW-0812">Transmembrane</keyword>
<dbReference type="RefSeq" id="WP_114843880.1">
    <property type="nucleotide sequence ID" value="NZ_JBHSPE010000001.1"/>
</dbReference>
<feature type="transmembrane region" description="Helical" evidence="6">
    <location>
        <begin position="156"/>
        <end position="176"/>
    </location>
</feature>
<dbReference type="Proteomes" id="UP000253782">
    <property type="component" value="Unassembled WGS sequence"/>
</dbReference>
<evidence type="ECO:0000256" key="1">
    <source>
        <dbReference type="ARBA" id="ARBA00004651"/>
    </source>
</evidence>
<evidence type="ECO:0000313" key="9">
    <source>
        <dbReference type="Proteomes" id="UP000253782"/>
    </source>
</evidence>
<evidence type="ECO:0000256" key="4">
    <source>
        <dbReference type="ARBA" id="ARBA00022989"/>
    </source>
</evidence>
<reference evidence="8 9" key="1">
    <citation type="submission" date="2018-07" db="EMBL/GenBank/DDBJ databases">
        <title>Dyella tabacisoli L4-6T, whole genome shotgun sequence.</title>
        <authorList>
            <person name="Zhou X.-K."/>
            <person name="Li W.-J."/>
            <person name="Duan Y.-Q."/>
        </authorList>
    </citation>
    <scope>NUCLEOTIDE SEQUENCE [LARGE SCALE GENOMIC DNA]</scope>
    <source>
        <strain evidence="8 9">L4-6</strain>
    </source>
</reference>
<gene>
    <name evidence="8" type="ORF">DVJ77_02610</name>
</gene>
<protein>
    <recommendedName>
        <fullName evidence="7">MASE1 domain-containing protein</fullName>
    </recommendedName>
</protein>
<dbReference type="GO" id="GO:0005886">
    <property type="term" value="C:plasma membrane"/>
    <property type="evidence" value="ECO:0007669"/>
    <property type="project" value="UniProtKB-SubCell"/>
</dbReference>
<feature type="transmembrane region" description="Helical" evidence="6">
    <location>
        <begin position="7"/>
        <end position="26"/>
    </location>
</feature>
<keyword evidence="4 6" id="KW-1133">Transmembrane helix</keyword>
<evidence type="ECO:0000256" key="3">
    <source>
        <dbReference type="ARBA" id="ARBA00022692"/>
    </source>
</evidence>
<keyword evidence="5 6" id="KW-0472">Membrane</keyword>